<dbReference type="Proteomes" id="UP000570474">
    <property type="component" value="Unassembled WGS sequence"/>
</dbReference>
<proteinExistence type="predicted"/>
<feature type="chain" id="PRO_5032612781" description="Heparinase II C-terminal domain-containing protein" evidence="1">
    <location>
        <begin position="26"/>
        <end position="903"/>
    </location>
</feature>
<evidence type="ECO:0008006" key="4">
    <source>
        <dbReference type="Google" id="ProtNLM"/>
    </source>
</evidence>
<dbReference type="InterPro" id="IPR008929">
    <property type="entry name" value="Chondroitin_lyas"/>
</dbReference>
<dbReference type="Gene3D" id="1.50.10.100">
    <property type="entry name" value="Chondroitin AC/alginate lyase"/>
    <property type="match status" value="1"/>
</dbReference>
<sequence length="903" mass="101451">MCIVNNSRRFLLIVAGVLLCSITTAQQWQWNVDKAAVNRRTTEIVKRPGKIRWAALKENSPATIDSSQTPADLTFSVSLPRAGTYEMITYAVTAQNLDSLVKQGKVATSHIKIQFTGQRPTRRIVFDSWNHAIQTAGKFDFASPQQQVKIWLPQGIRLQYIAFKPYVPPTIPSAAQHYKPAIVPRPGRPRLWLNEESLPVIKSRLLTGENKAAWEKVKASALQPFHFAFDPQKEVFYNAALEQAAEKKAFYYLMTGDTAIGRQAVELITQYLTMLEFGNVKYGDITREVGRAIYTGALVYDWCYALLNAPAKQTLRYHMMRQAREMEIGWPPFDNSAINGHGNEAQVNRDLLAMSIAIYDEDPLPYQYTSYIILEQLVPMRKFEYASPRHNQGVDYGAYRFGWEMHAAWLLQRMTGRPVFDDNIKKLPYWWLYMRLPDGTMLHDGDMFSVRAHRQASYWKQPQTMLLCYAYANDPVLKAEFEREGGLPDNPVLFLLVNDPALKPDTSLASLPLTKSYGNIIGSMVARTGWNNQPGSNDVIAQIKGGGYHFGNHQHADAGALEIYYHGMQLGHIGLYLSYGTPYDFNFNKRSVSHSMMLAIDPAEPLLFRTEANDGGSRFSQRFPVTPQETITDPWFNYGTVTAADYIPASSRQPGYSYFKADLTAAYSAKMRQYTRGFCFLDLGRDDVPAAIILTDDMTTAQASFKKYWQVTTFQPPVETSTGFILHNAVNGITGKTHVHMLLPAPENRHTEILGGDSATSTFSHPYPVSSPAVYRVMVSPATAQQQDRFLTVFQMARDNAKPLPVRYYEAAQRYVVTIGNRIVVLASGSGLIDAAFDLSVDNDQPYEVVMTGLAAGFWNIQDGEGKIVGTVNIAAGKNAWSFRVKAGTYRVSPGRPYPDVRK</sequence>
<dbReference type="AlphaFoldDB" id="A0A847RRW1"/>
<dbReference type="RefSeq" id="WP_168871699.1">
    <property type="nucleotide sequence ID" value="NZ_JABAIA010000002.1"/>
</dbReference>
<evidence type="ECO:0000256" key="1">
    <source>
        <dbReference type="SAM" id="SignalP"/>
    </source>
</evidence>
<dbReference type="SUPFAM" id="SSF48230">
    <property type="entry name" value="Chondroitin AC/alginate lyase"/>
    <property type="match status" value="1"/>
</dbReference>
<evidence type="ECO:0000313" key="3">
    <source>
        <dbReference type="Proteomes" id="UP000570474"/>
    </source>
</evidence>
<organism evidence="2 3">
    <name type="scientific">Chitinophaga varians</name>
    <dbReference type="NCBI Taxonomy" id="2202339"/>
    <lineage>
        <taxon>Bacteria</taxon>
        <taxon>Pseudomonadati</taxon>
        <taxon>Bacteroidota</taxon>
        <taxon>Chitinophagia</taxon>
        <taxon>Chitinophagales</taxon>
        <taxon>Chitinophagaceae</taxon>
        <taxon>Chitinophaga</taxon>
    </lineage>
</organism>
<evidence type="ECO:0000313" key="2">
    <source>
        <dbReference type="EMBL" id="NLR65706.1"/>
    </source>
</evidence>
<protein>
    <recommendedName>
        <fullName evidence="4">Heparinase II C-terminal domain-containing protein</fullName>
    </recommendedName>
</protein>
<reference evidence="2 3" key="1">
    <citation type="submission" date="2020-04" db="EMBL/GenBank/DDBJ databases">
        <authorList>
            <person name="Yin C."/>
        </authorList>
    </citation>
    <scope>NUCLEOTIDE SEQUENCE [LARGE SCALE GENOMIC DNA]</scope>
    <source>
        <strain evidence="2 3">Ae27</strain>
    </source>
</reference>
<keyword evidence="3" id="KW-1185">Reference proteome</keyword>
<accession>A0A847RRW1</accession>
<dbReference type="Gene3D" id="2.70.98.70">
    <property type="match status" value="1"/>
</dbReference>
<dbReference type="EMBL" id="JABAIA010000002">
    <property type="protein sequence ID" value="NLR65706.1"/>
    <property type="molecule type" value="Genomic_DNA"/>
</dbReference>
<keyword evidence="1" id="KW-0732">Signal</keyword>
<comment type="caution">
    <text evidence="2">The sequence shown here is derived from an EMBL/GenBank/DDBJ whole genome shotgun (WGS) entry which is preliminary data.</text>
</comment>
<name>A0A847RRW1_9BACT</name>
<dbReference type="Gene3D" id="2.60.40.2750">
    <property type="match status" value="1"/>
</dbReference>
<gene>
    <name evidence="2" type="ORF">HGH92_15435</name>
</gene>
<feature type="signal peptide" evidence="1">
    <location>
        <begin position="1"/>
        <end position="25"/>
    </location>
</feature>